<evidence type="ECO:0000256" key="7">
    <source>
        <dbReference type="SAM" id="Phobius"/>
    </source>
</evidence>
<comment type="subcellular location">
    <subcellularLocation>
        <location evidence="1">Membrane</location>
        <topology evidence="1">Multi-pass membrane protein</topology>
    </subcellularLocation>
</comment>
<dbReference type="PANTHER" id="PTHR31566">
    <property type="entry name" value="CYTOCHROME C BIOGENESIS PROTEIN CCS1, CHLOROPLASTIC"/>
    <property type="match status" value="1"/>
</dbReference>
<evidence type="ECO:0000256" key="1">
    <source>
        <dbReference type="ARBA" id="ARBA00004141"/>
    </source>
</evidence>
<dbReference type="HOGENOM" id="CLU_025116_0_0_6"/>
<feature type="transmembrane region" description="Helical" evidence="7">
    <location>
        <begin position="93"/>
        <end position="112"/>
    </location>
</feature>
<keyword evidence="4 7" id="KW-1133">Transmembrane helix</keyword>
<dbReference type="EMBL" id="CP001801">
    <property type="protein sequence ID" value="ACX96985.1"/>
    <property type="molecule type" value="Genomic_DNA"/>
</dbReference>
<feature type="region of interest" description="Disordered" evidence="6">
    <location>
        <begin position="1"/>
        <end position="22"/>
    </location>
</feature>
<dbReference type="Proteomes" id="UP000009102">
    <property type="component" value="Chromosome"/>
</dbReference>
<feature type="domain" description="ResB-like" evidence="8">
    <location>
        <begin position="41"/>
        <end position="678"/>
    </location>
</feature>
<evidence type="ECO:0000313" key="9">
    <source>
        <dbReference type="EMBL" id="ACX96985.1"/>
    </source>
</evidence>
<dbReference type="GO" id="GO:0017004">
    <property type="term" value="P:cytochrome complex assembly"/>
    <property type="evidence" value="ECO:0007669"/>
    <property type="project" value="UniProtKB-KW"/>
</dbReference>
<name>D0KW82_HALNC</name>
<keyword evidence="2 7" id="KW-0812">Transmembrane</keyword>
<protein>
    <submittedName>
        <fullName evidence="9">ResB family protein</fullName>
    </submittedName>
</protein>
<dbReference type="Pfam" id="PF05140">
    <property type="entry name" value="ResB"/>
    <property type="match status" value="1"/>
</dbReference>
<feature type="transmembrane region" description="Helical" evidence="7">
    <location>
        <begin position="188"/>
        <end position="206"/>
    </location>
</feature>
<evidence type="ECO:0000256" key="5">
    <source>
        <dbReference type="ARBA" id="ARBA00023136"/>
    </source>
</evidence>
<evidence type="ECO:0000256" key="4">
    <source>
        <dbReference type="ARBA" id="ARBA00022989"/>
    </source>
</evidence>
<dbReference type="PANTHER" id="PTHR31566:SF0">
    <property type="entry name" value="CYTOCHROME C BIOGENESIS PROTEIN CCS1, CHLOROPLASTIC"/>
    <property type="match status" value="1"/>
</dbReference>
<evidence type="ECO:0000256" key="6">
    <source>
        <dbReference type="SAM" id="MobiDB-lite"/>
    </source>
</evidence>
<gene>
    <name evidence="9" type="ordered locus">Hneap_2169</name>
</gene>
<keyword evidence="10" id="KW-1185">Reference proteome</keyword>
<accession>D0KW82</accession>
<dbReference type="KEGG" id="hna:Hneap_2169"/>
<dbReference type="InterPro" id="IPR023494">
    <property type="entry name" value="Cyt_c_bgen_Ccs1/CcsB/ResB"/>
</dbReference>
<evidence type="ECO:0000256" key="3">
    <source>
        <dbReference type="ARBA" id="ARBA00022748"/>
    </source>
</evidence>
<sequence>MSDTSQSVELNPPKSAGDQPSTAKVRSQGVTKRILLWLTSMNLAVTLLVILAIASVIGTVLKQNESFNNYLDVFGPFWFAVFRNLSLYDVYSATWFVAILLFLVASTSSCVARNAPAFMRDIRSFRLNAQEKSLRAFAHKVDMKSDAKPESLVAPIQALLERAGFKSRVKTQPHEILISGRKGGMNRIGYVLTHLGIIVILLGGLLDSKMQLKLMDTLGMVKVETANIPVSEVPSISKIPVGGLQAFRGTVNIPEHKWGDVVFIGLKDGYVVQNLPFKIFVNKFAIEHYDTGMPKSYMSNVTLTNKETGQEITKTIEVNHPLHYMGYNIFQSSFGDGGTKLKMEAWQLSGKAGVAQPIDSAVFDKKRFDFNNQNYQLEFTDFRMYNINPVMDDKGVVHQKNYGPSVTFKLRNAAGEAIEYQNYFLPISFKGHQYFLSGVKRSIGGQEQYLYVPADQKGSIDTFMAYLATLSNQAKMQQIAASLIGDVSASIDGKSTLSSQEVTQSASASIAELVHIFVQKGFPAMQEKIETALAQRKLSPDAKKKAEQASISVVRSVLERAFLETLAAQDGKQEFTDKDAKFFDDAMDAISALPAYGSPIFVQPRSFEQIQSTGLEVSRAPGAIWVTIGSIMLVLGIFMNFYIHYRRQWVLLKPEDKGTRILLAGSDIRKNIDFDKDFAVFSSELMAATESKPSESERPA</sequence>
<dbReference type="eggNOG" id="COG1333">
    <property type="taxonomic scope" value="Bacteria"/>
</dbReference>
<evidence type="ECO:0000313" key="10">
    <source>
        <dbReference type="Proteomes" id="UP000009102"/>
    </source>
</evidence>
<dbReference type="OrthoDB" id="9770923at2"/>
<dbReference type="InterPro" id="IPR007816">
    <property type="entry name" value="ResB-like_domain"/>
</dbReference>
<dbReference type="AlphaFoldDB" id="D0KW82"/>
<reference evidence="9 10" key="1">
    <citation type="submission" date="2009-10" db="EMBL/GenBank/DDBJ databases">
        <title>Complete sequence of Halothiobacillus neapolitanus c2.</title>
        <authorList>
            <consortium name="US DOE Joint Genome Institute"/>
            <person name="Lucas S."/>
            <person name="Copeland A."/>
            <person name="Lapidus A."/>
            <person name="Glavina del Rio T."/>
            <person name="Tice H."/>
            <person name="Bruce D."/>
            <person name="Goodwin L."/>
            <person name="Pitluck S."/>
            <person name="Davenport K."/>
            <person name="Brettin T."/>
            <person name="Detter J.C."/>
            <person name="Han C."/>
            <person name="Tapia R."/>
            <person name="Larimer F."/>
            <person name="Land M."/>
            <person name="Hauser L."/>
            <person name="Kyrpides N."/>
            <person name="Mikhailova N."/>
            <person name="Kerfeld C."/>
            <person name="Cannon G."/>
            <person name="Heinhort S."/>
        </authorList>
    </citation>
    <scope>NUCLEOTIDE SEQUENCE [LARGE SCALE GENOMIC DNA]</scope>
    <source>
        <strain evidence="10">ATCC 23641 / c2</strain>
    </source>
</reference>
<proteinExistence type="predicted"/>
<dbReference type="RefSeq" id="WP_012825017.1">
    <property type="nucleotide sequence ID" value="NC_013422.1"/>
</dbReference>
<keyword evidence="3" id="KW-0201">Cytochrome c-type biogenesis</keyword>
<organism evidence="9 10">
    <name type="scientific">Halothiobacillus neapolitanus (strain ATCC 23641 / DSM 15147 / CIP 104769 / NCIMB 8539 / c2)</name>
    <name type="common">Thiobacillus neapolitanus</name>
    <dbReference type="NCBI Taxonomy" id="555778"/>
    <lineage>
        <taxon>Bacteria</taxon>
        <taxon>Pseudomonadati</taxon>
        <taxon>Pseudomonadota</taxon>
        <taxon>Gammaproteobacteria</taxon>
        <taxon>Chromatiales</taxon>
        <taxon>Halothiobacillaceae</taxon>
        <taxon>Halothiobacillus</taxon>
    </lineage>
</organism>
<evidence type="ECO:0000259" key="8">
    <source>
        <dbReference type="Pfam" id="PF05140"/>
    </source>
</evidence>
<dbReference type="GO" id="GO:0016020">
    <property type="term" value="C:membrane"/>
    <property type="evidence" value="ECO:0007669"/>
    <property type="project" value="UniProtKB-SubCell"/>
</dbReference>
<evidence type="ECO:0000256" key="2">
    <source>
        <dbReference type="ARBA" id="ARBA00022692"/>
    </source>
</evidence>
<feature type="transmembrane region" description="Helical" evidence="7">
    <location>
        <begin position="34"/>
        <end position="61"/>
    </location>
</feature>
<feature type="transmembrane region" description="Helical" evidence="7">
    <location>
        <begin position="622"/>
        <end position="643"/>
    </location>
</feature>
<dbReference type="STRING" id="555778.Hneap_2169"/>
<keyword evidence="5 7" id="KW-0472">Membrane</keyword>